<dbReference type="Proteomes" id="UP000294192">
    <property type="component" value="Unassembled WGS sequence"/>
</dbReference>
<reference evidence="1 2" key="1">
    <citation type="submission" date="2018-02" db="EMBL/GenBank/DDBJ databases">
        <title>Mycoplasma marinum and Mycoplasma todarodis sp. nov., moderately halophilic and psychrotolerant mycoplasmas isolated from cephalopods.</title>
        <authorList>
            <person name="Viver T."/>
        </authorList>
    </citation>
    <scope>NUCLEOTIDE SEQUENCE [LARGE SCALE GENOMIC DNA]</scope>
    <source>
        <strain evidence="1 2">PE</strain>
    </source>
</reference>
<evidence type="ECO:0000313" key="1">
    <source>
        <dbReference type="EMBL" id="TCG11174.1"/>
    </source>
</evidence>
<dbReference type="AlphaFoldDB" id="A0A4R0XL36"/>
<dbReference type="EMBL" id="PSZO01000011">
    <property type="protein sequence ID" value="TCG11174.1"/>
    <property type="molecule type" value="Genomic_DNA"/>
</dbReference>
<organism evidence="1 2">
    <name type="scientific">Mycoplasma marinum</name>
    <dbReference type="NCBI Taxonomy" id="1937190"/>
    <lineage>
        <taxon>Bacteria</taxon>
        <taxon>Bacillati</taxon>
        <taxon>Mycoplasmatota</taxon>
        <taxon>Mollicutes</taxon>
        <taxon>Mycoplasmataceae</taxon>
        <taxon>Mycoplasma</taxon>
    </lineage>
</organism>
<dbReference type="Pfam" id="PF12686">
    <property type="entry name" value="DUF3800"/>
    <property type="match status" value="1"/>
</dbReference>
<proteinExistence type="predicted"/>
<keyword evidence="2" id="KW-1185">Reference proteome</keyword>
<comment type="caution">
    <text evidence="1">The sequence shown here is derived from an EMBL/GenBank/DDBJ whole genome shotgun (WGS) entry which is preliminary data.</text>
</comment>
<name>A0A4R0XL36_9MOLU</name>
<evidence type="ECO:0000313" key="2">
    <source>
        <dbReference type="Proteomes" id="UP000294192"/>
    </source>
</evidence>
<dbReference type="InterPro" id="IPR024524">
    <property type="entry name" value="DUF3800"/>
</dbReference>
<gene>
    <name evidence="1" type="ORF">C4B24_02730</name>
</gene>
<sequence>MANYNIYIDESGSINQLKKGIFEIAFIIVPEVKAKKTSRFFNSKIKTFKNQNGIHKNVELKAHFLKENNFLDFVDHIFHTFIAENKIVSAYIDNKNIISSHNNANARFFHMIEMIIERSISRKYIQPNDSIKIIADNRNNISGMIKKLKTNSLKKWGVGISEFNFCDSKTNTMIQVADIISFKCNRIIINSLVKGIKTPSIPNVSIRQVFY</sequence>
<protein>
    <recommendedName>
        <fullName evidence="3">DUF3800 domain-containing protein</fullName>
    </recommendedName>
</protein>
<accession>A0A4R0XL36</accession>
<dbReference type="RefSeq" id="WP_131599104.1">
    <property type="nucleotide sequence ID" value="NZ_CBDBYK010000011.1"/>
</dbReference>
<evidence type="ECO:0008006" key="3">
    <source>
        <dbReference type="Google" id="ProtNLM"/>
    </source>
</evidence>